<feature type="compositionally biased region" description="Basic and acidic residues" evidence="2">
    <location>
        <begin position="24"/>
        <end position="45"/>
    </location>
</feature>
<dbReference type="InterPro" id="IPR009091">
    <property type="entry name" value="RCC1/BLIP-II"/>
</dbReference>
<dbReference type="Proteomes" id="UP000186817">
    <property type="component" value="Unassembled WGS sequence"/>
</dbReference>
<feature type="repeat" description="RCC1" evidence="1">
    <location>
        <begin position="164"/>
        <end position="202"/>
    </location>
</feature>
<dbReference type="SUPFAM" id="SSF50985">
    <property type="entry name" value="RCC1/BLIP-II"/>
    <property type="match status" value="1"/>
</dbReference>
<name>A0A1Q9CAX1_SYMMI</name>
<dbReference type="PROSITE" id="PS50012">
    <property type="entry name" value="RCC1_3"/>
    <property type="match status" value="1"/>
</dbReference>
<evidence type="ECO:0000256" key="2">
    <source>
        <dbReference type="SAM" id="MobiDB-lite"/>
    </source>
</evidence>
<comment type="caution">
    <text evidence="3">The sequence shown here is derived from an EMBL/GenBank/DDBJ whole genome shotgun (WGS) entry which is preliminary data.</text>
</comment>
<dbReference type="InterPro" id="IPR051553">
    <property type="entry name" value="Ran_GTPase-activating"/>
</dbReference>
<reference evidence="3 4" key="1">
    <citation type="submission" date="2016-02" db="EMBL/GenBank/DDBJ databases">
        <title>Genome analysis of coral dinoflagellate symbionts highlights evolutionary adaptations to a symbiotic lifestyle.</title>
        <authorList>
            <person name="Aranda M."/>
            <person name="Li Y."/>
            <person name="Liew Y.J."/>
            <person name="Baumgarten S."/>
            <person name="Simakov O."/>
            <person name="Wilson M."/>
            <person name="Piel J."/>
            <person name="Ashoor H."/>
            <person name="Bougouffa S."/>
            <person name="Bajic V.B."/>
            <person name="Ryu T."/>
            <person name="Ravasi T."/>
            <person name="Bayer T."/>
            <person name="Micklem G."/>
            <person name="Kim H."/>
            <person name="Bhak J."/>
            <person name="Lajeunesse T.C."/>
            <person name="Voolstra C.R."/>
        </authorList>
    </citation>
    <scope>NUCLEOTIDE SEQUENCE [LARGE SCALE GENOMIC DNA]</scope>
    <source>
        <strain evidence="3 4">CCMP2467</strain>
    </source>
</reference>
<dbReference type="PANTHER" id="PTHR45982:SF1">
    <property type="entry name" value="REGULATOR OF CHROMOSOME CONDENSATION"/>
    <property type="match status" value="1"/>
</dbReference>
<keyword evidence="4" id="KW-1185">Reference proteome</keyword>
<dbReference type="AlphaFoldDB" id="A0A1Q9CAX1"/>
<organism evidence="3 4">
    <name type="scientific">Symbiodinium microadriaticum</name>
    <name type="common">Dinoflagellate</name>
    <name type="synonym">Zooxanthella microadriatica</name>
    <dbReference type="NCBI Taxonomy" id="2951"/>
    <lineage>
        <taxon>Eukaryota</taxon>
        <taxon>Sar</taxon>
        <taxon>Alveolata</taxon>
        <taxon>Dinophyceae</taxon>
        <taxon>Suessiales</taxon>
        <taxon>Symbiodiniaceae</taxon>
        <taxon>Symbiodinium</taxon>
    </lineage>
</organism>
<dbReference type="PANTHER" id="PTHR45982">
    <property type="entry name" value="REGULATOR OF CHROMOSOME CONDENSATION"/>
    <property type="match status" value="1"/>
</dbReference>
<protein>
    <submittedName>
        <fullName evidence="3">Ultraviolet-B receptor UVR8</fullName>
    </submittedName>
</protein>
<dbReference type="Gene3D" id="2.130.10.30">
    <property type="entry name" value="Regulator of chromosome condensation 1/beta-lactamase-inhibitor protein II"/>
    <property type="match status" value="1"/>
</dbReference>
<dbReference type="InterPro" id="IPR000408">
    <property type="entry name" value="Reg_chr_condens"/>
</dbReference>
<accession>A0A1Q9CAX1</accession>
<dbReference type="GO" id="GO:0005085">
    <property type="term" value="F:guanyl-nucleotide exchange factor activity"/>
    <property type="evidence" value="ECO:0007669"/>
    <property type="project" value="TreeGrafter"/>
</dbReference>
<dbReference type="Pfam" id="PF13540">
    <property type="entry name" value="RCC1_2"/>
    <property type="match status" value="4"/>
</dbReference>
<evidence type="ECO:0000313" key="3">
    <source>
        <dbReference type="EMBL" id="OLP80084.1"/>
    </source>
</evidence>
<gene>
    <name evidence="3" type="primary">UVR8</name>
    <name evidence="3" type="ORF">AK812_SmicGene39549</name>
</gene>
<sequence length="467" mass="50162">MLGAARMVKRGECTACGHIWLDEDRNPGRAADRRPPDDKKGHGEGGRFPCWPKLSKFRFNFDVLREIQESVQEKIIEKERALRDSKGRTVVQEPARSLTPQRAMPGLEAREVRTSEPGVYHACAVRSDGQLVRVGWNTDGQCDVATDLRAAAGNFHTCAVRSDGQLVCFGLNCYGQCDVPTDLGAVVAVSAGGYNTCAVRSDGQLVCFGRNGFGQCDVPTDLGAVLAVSAGFGHTCAVRSDGQLVCFGWKYCGQCDVPTDLGAVVAVSAGDFHTCTVRSNGQLVCLGDNADGQCDVPTGALSYARPGCQRPPELAEVRARPTSLRNGVDAVDGLVGRSVGHLALGVLPGEPRTSTLTTGLVKEVGQCRVLPPEEEQRLQQDCFSVEGDLADDTICKLLFKLRSACAIEKFWLPLGKGRRLNPGDLIVTEVPVYGLDDAPAEWRATVAQSLVEVDDFIISSDPKIREG</sequence>
<evidence type="ECO:0000313" key="4">
    <source>
        <dbReference type="Proteomes" id="UP000186817"/>
    </source>
</evidence>
<evidence type="ECO:0000256" key="1">
    <source>
        <dbReference type="PROSITE-ProRule" id="PRU00235"/>
    </source>
</evidence>
<feature type="region of interest" description="Disordered" evidence="2">
    <location>
        <begin position="24"/>
        <end position="46"/>
    </location>
</feature>
<dbReference type="OrthoDB" id="61110at2759"/>
<keyword evidence="3" id="KW-0675">Receptor</keyword>
<proteinExistence type="predicted"/>
<dbReference type="GO" id="GO:0005737">
    <property type="term" value="C:cytoplasm"/>
    <property type="evidence" value="ECO:0007669"/>
    <property type="project" value="TreeGrafter"/>
</dbReference>
<dbReference type="EMBL" id="LSRX01001417">
    <property type="protein sequence ID" value="OLP80084.1"/>
    <property type="molecule type" value="Genomic_DNA"/>
</dbReference>